<gene>
    <name evidence="3" type="ORF">J5Y05_00760</name>
</gene>
<dbReference type="EMBL" id="JAGPNL010000001">
    <property type="protein sequence ID" value="MBQ0825048.1"/>
    <property type="molecule type" value="Genomic_DNA"/>
</dbReference>
<dbReference type="PANTHER" id="PTHR43000">
    <property type="entry name" value="DTDP-D-GLUCOSE 4,6-DEHYDRATASE-RELATED"/>
    <property type="match status" value="1"/>
</dbReference>
<feature type="domain" description="NAD-dependent epimerase/dehydratase" evidence="2">
    <location>
        <begin position="18"/>
        <end position="177"/>
    </location>
</feature>
<dbReference type="RefSeq" id="WP_210867759.1">
    <property type="nucleotide sequence ID" value="NZ_JAGPNL010000001.1"/>
</dbReference>
<dbReference type="Pfam" id="PF01370">
    <property type="entry name" value="Epimerase"/>
    <property type="match status" value="1"/>
</dbReference>
<name>A0A940X8B6_9ACTN</name>
<evidence type="ECO:0000256" key="1">
    <source>
        <dbReference type="ARBA" id="ARBA00007637"/>
    </source>
</evidence>
<dbReference type="AlphaFoldDB" id="A0A940X8B6"/>
<keyword evidence="4" id="KW-1185">Reference proteome</keyword>
<proteinExistence type="inferred from homology"/>
<comment type="similarity">
    <text evidence="1">Belongs to the NAD(P)-dependent epimerase/dehydratase family.</text>
</comment>
<reference evidence="3" key="1">
    <citation type="submission" date="2021-04" db="EMBL/GenBank/DDBJ databases">
        <title>Genome seq and assembly of Streptomyces sp. RG38.</title>
        <authorList>
            <person name="Chhetri G."/>
        </authorList>
    </citation>
    <scope>NUCLEOTIDE SEQUENCE</scope>
    <source>
        <strain evidence="3">RG38</strain>
    </source>
</reference>
<sequence length="255" mass="27496">MEIVGRGFLARNLTPLAAAHPSAVVFAAGVSSAHSTSETGFAREAALLYDVLDRCRARGRKLVYFSTCGGGLYGTGDGPSLESGPVFPTTPYGRHKLAMEGVLRSSGVDALVLRLAYTVGREQRGHQLVPSLLRQIRSGTVRVHRDARRDLVHVDDVVAVVDALLCRDTRNEVVNVASGFAVPVEDIVAHLESRLGTKAERDYADVTDDHAVSNAKLLRLLPPAARPGFHADYYRSVIDRYLDGPTDAPPTKGMP</sequence>
<accession>A0A940X8B6</accession>
<evidence type="ECO:0000313" key="4">
    <source>
        <dbReference type="Proteomes" id="UP000677875"/>
    </source>
</evidence>
<dbReference type="InterPro" id="IPR036291">
    <property type="entry name" value="NAD(P)-bd_dom_sf"/>
</dbReference>
<comment type="caution">
    <text evidence="3">The sequence shown here is derived from an EMBL/GenBank/DDBJ whole genome shotgun (WGS) entry which is preliminary data.</text>
</comment>
<dbReference type="SUPFAM" id="SSF51735">
    <property type="entry name" value="NAD(P)-binding Rossmann-fold domains"/>
    <property type="match status" value="1"/>
</dbReference>
<organism evidence="3 4">
    <name type="scientific">Streptomyces tagetis</name>
    <dbReference type="NCBI Taxonomy" id="2820809"/>
    <lineage>
        <taxon>Bacteria</taxon>
        <taxon>Bacillati</taxon>
        <taxon>Actinomycetota</taxon>
        <taxon>Actinomycetes</taxon>
        <taxon>Kitasatosporales</taxon>
        <taxon>Streptomycetaceae</taxon>
        <taxon>Streptomyces</taxon>
    </lineage>
</organism>
<dbReference type="Proteomes" id="UP000677875">
    <property type="component" value="Unassembled WGS sequence"/>
</dbReference>
<dbReference type="InterPro" id="IPR001509">
    <property type="entry name" value="Epimerase_deHydtase"/>
</dbReference>
<evidence type="ECO:0000259" key="2">
    <source>
        <dbReference type="Pfam" id="PF01370"/>
    </source>
</evidence>
<dbReference type="Gene3D" id="3.40.50.720">
    <property type="entry name" value="NAD(P)-binding Rossmann-like Domain"/>
    <property type="match status" value="1"/>
</dbReference>
<evidence type="ECO:0000313" key="3">
    <source>
        <dbReference type="EMBL" id="MBQ0825048.1"/>
    </source>
</evidence>
<protein>
    <submittedName>
        <fullName evidence="3">NAD-dependent epimerase/dehydratase family protein</fullName>
    </submittedName>
</protein>